<comment type="function">
    <text evidence="8">Phosphorylation of dTMP to form dTDP in both de novo and salvage pathways of dTTP synthesis.</text>
</comment>
<comment type="caution">
    <text evidence="10">The sequence shown here is derived from an EMBL/GenBank/DDBJ whole genome shotgun (WGS) entry which is preliminary data.</text>
</comment>
<dbReference type="PANTHER" id="PTHR10344">
    <property type="entry name" value="THYMIDYLATE KINASE"/>
    <property type="match status" value="1"/>
</dbReference>
<dbReference type="GO" id="GO:0005737">
    <property type="term" value="C:cytoplasm"/>
    <property type="evidence" value="ECO:0007669"/>
    <property type="project" value="TreeGrafter"/>
</dbReference>
<keyword evidence="4 8" id="KW-0547">Nucleotide-binding</keyword>
<keyword evidence="2 8" id="KW-0808">Transferase</keyword>
<accession>A0A2M6T1E9</accession>
<comment type="catalytic activity">
    <reaction evidence="7 8">
        <text>dTMP + ATP = dTDP + ADP</text>
        <dbReference type="Rhea" id="RHEA:13517"/>
        <dbReference type="ChEBI" id="CHEBI:30616"/>
        <dbReference type="ChEBI" id="CHEBI:58369"/>
        <dbReference type="ChEBI" id="CHEBI:63528"/>
        <dbReference type="ChEBI" id="CHEBI:456216"/>
        <dbReference type="EC" id="2.7.4.9"/>
    </reaction>
</comment>
<dbReference type="GO" id="GO:0006235">
    <property type="term" value="P:dTTP biosynthetic process"/>
    <property type="evidence" value="ECO:0007669"/>
    <property type="project" value="UniProtKB-UniRule"/>
</dbReference>
<dbReference type="EC" id="2.7.4.9" evidence="8"/>
<evidence type="ECO:0000256" key="4">
    <source>
        <dbReference type="ARBA" id="ARBA00022741"/>
    </source>
</evidence>
<dbReference type="Proteomes" id="UP000229390">
    <property type="component" value="Unassembled WGS sequence"/>
</dbReference>
<dbReference type="AlphaFoldDB" id="A0A2M6T1E9"/>
<evidence type="ECO:0000256" key="7">
    <source>
        <dbReference type="ARBA" id="ARBA00048743"/>
    </source>
</evidence>
<evidence type="ECO:0000313" key="11">
    <source>
        <dbReference type="Proteomes" id="UP000229390"/>
    </source>
</evidence>
<keyword evidence="3 8" id="KW-0545">Nucleotide biosynthesis</keyword>
<evidence type="ECO:0000256" key="8">
    <source>
        <dbReference type="HAMAP-Rule" id="MF_00165"/>
    </source>
</evidence>
<comment type="caution">
    <text evidence="8">Lacks conserved residue(s) required for the propagation of feature annotation.</text>
</comment>
<dbReference type="NCBIfam" id="TIGR00041">
    <property type="entry name" value="DTMP_kinase"/>
    <property type="match status" value="1"/>
</dbReference>
<dbReference type="EMBL" id="PEYE01000022">
    <property type="protein sequence ID" value="PIS38926.1"/>
    <property type="molecule type" value="Genomic_DNA"/>
</dbReference>
<dbReference type="GO" id="GO:0004798">
    <property type="term" value="F:dTMP kinase activity"/>
    <property type="evidence" value="ECO:0007669"/>
    <property type="project" value="UniProtKB-UniRule"/>
</dbReference>
<evidence type="ECO:0000256" key="1">
    <source>
        <dbReference type="ARBA" id="ARBA00009776"/>
    </source>
</evidence>
<evidence type="ECO:0000259" key="9">
    <source>
        <dbReference type="Pfam" id="PF02223"/>
    </source>
</evidence>
<dbReference type="InterPro" id="IPR018094">
    <property type="entry name" value="Thymidylate_kinase"/>
</dbReference>
<dbReference type="GO" id="GO:0006233">
    <property type="term" value="P:dTDP biosynthetic process"/>
    <property type="evidence" value="ECO:0007669"/>
    <property type="project" value="InterPro"/>
</dbReference>
<dbReference type="Pfam" id="PF02223">
    <property type="entry name" value="Thymidylate_kin"/>
    <property type="match status" value="1"/>
</dbReference>
<evidence type="ECO:0000256" key="5">
    <source>
        <dbReference type="ARBA" id="ARBA00022777"/>
    </source>
</evidence>
<protein>
    <recommendedName>
        <fullName evidence="8">Thymidylate kinase</fullName>
        <ecNumber evidence="8">2.7.4.9</ecNumber>
    </recommendedName>
    <alternativeName>
        <fullName evidence="8">dTMP kinase</fullName>
    </alternativeName>
</protein>
<dbReference type="InterPro" id="IPR039430">
    <property type="entry name" value="Thymidylate_kin-like_dom"/>
</dbReference>
<name>A0A2M6T1E9_9BACT</name>
<evidence type="ECO:0000256" key="2">
    <source>
        <dbReference type="ARBA" id="ARBA00022679"/>
    </source>
</evidence>
<feature type="domain" description="Thymidylate kinase-like" evidence="9">
    <location>
        <begin position="13"/>
        <end position="200"/>
    </location>
</feature>
<dbReference type="GO" id="GO:0006227">
    <property type="term" value="P:dUDP biosynthetic process"/>
    <property type="evidence" value="ECO:0007669"/>
    <property type="project" value="TreeGrafter"/>
</dbReference>
<dbReference type="PANTHER" id="PTHR10344:SF4">
    <property type="entry name" value="UMP-CMP KINASE 2, MITOCHONDRIAL"/>
    <property type="match status" value="1"/>
</dbReference>
<dbReference type="GO" id="GO:0005524">
    <property type="term" value="F:ATP binding"/>
    <property type="evidence" value="ECO:0007669"/>
    <property type="project" value="UniProtKB-UniRule"/>
</dbReference>
<dbReference type="CDD" id="cd01672">
    <property type="entry name" value="TMPK"/>
    <property type="match status" value="1"/>
</dbReference>
<evidence type="ECO:0000256" key="6">
    <source>
        <dbReference type="ARBA" id="ARBA00022840"/>
    </source>
</evidence>
<sequence>MLKNPYPGKFIVFEGLDGSGQSTQAAKLTDFLNQTKKDFEFHPGVFLTKEPTNNLIGGLIRGALTHQWSPGPECLQLLFTADRANHLKREIVPMLEKGKIVISDRYFFSTIAFGSLAVDNWEWLKDINSRFLFPDITFILKVSPRTCLERIKKDRFELELFEQEQTLAKVWQNYERLASEFENVYIIDGEPSIEGVFSEIKNIVNNKLNF</sequence>
<dbReference type="SUPFAM" id="SSF52540">
    <property type="entry name" value="P-loop containing nucleoside triphosphate hydrolases"/>
    <property type="match status" value="1"/>
</dbReference>
<evidence type="ECO:0000256" key="3">
    <source>
        <dbReference type="ARBA" id="ARBA00022727"/>
    </source>
</evidence>
<comment type="similarity">
    <text evidence="1 8">Belongs to the thymidylate kinase family.</text>
</comment>
<dbReference type="InterPro" id="IPR027417">
    <property type="entry name" value="P-loop_NTPase"/>
</dbReference>
<dbReference type="HAMAP" id="MF_00165">
    <property type="entry name" value="Thymidylate_kinase"/>
    <property type="match status" value="1"/>
</dbReference>
<reference evidence="11" key="1">
    <citation type="submission" date="2017-09" db="EMBL/GenBank/DDBJ databases">
        <title>Depth-based differentiation of microbial function through sediment-hosted aquifers and enrichment of novel symbionts in the deep terrestrial subsurface.</title>
        <authorList>
            <person name="Probst A.J."/>
            <person name="Ladd B."/>
            <person name="Jarett J.K."/>
            <person name="Geller-Mcgrath D.E."/>
            <person name="Sieber C.M.K."/>
            <person name="Emerson J.B."/>
            <person name="Anantharaman K."/>
            <person name="Thomas B.C."/>
            <person name="Malmstrom R."/>
            <person name="Stieglmeier M."/>
            <person name="Klingl A."/>
            <person name="Woyke T."/>
            <person name="Ryan C.M."/>
            <person name="Banfield J.F."/>
        </authorList>
    </citation>
    <scope>NUCLEOTIDE SEQUENCE [LARGE SCALE GENOMIC DNA]</scope>
</reference>
<proteinExistence type="inferred from homology"/>
<dbReference type="Gene3D" id="3.40.50.300">
    <property type="entry name" value="P-loop containing nucleotide triphosphate hydrolases"/>
    <property type="match status" value="1"/>
</dbReference>
<keyword evidence="6 8" id="KW-0067">ATP-binding</keyword>
<gene>
    <name evidence="8 10" type="primary">tmk</name>
    <name evidence="10" type="ORF">COT34_01145</name>
</gene>
<organism evidence="10 11">
    <name type="scientific">Candidatus Nealsonbacteria bacterium CG08_land_8_20_14_0_20_43_11</name>
    <dbReference type="NCBI Taxonomy" id="1974706"/>
    <lineage>
        <taxon>Bacteria</taxon>
        <taxon>Candidatus Nealsoniibacteriota</taxon>
    </lineage>
</organism>
<evidence type="ECO:0000313" key="10">
    <source>
        <dbReference type="EMBL" id="PIS38926.1"/>
    </source>
</evidence>
<keyword evidence="5 8" id="KW-0418">Kinase</keyword>